<feature type="compositionally biased region" description="Basic residues" evidence="1">
    <location>
        <begin position="146"/>
        <end position="164"/>
    </location>
</feature>
<gene>
    <name evidence="2" type="ORF">C1645_840091</name>
</gene>
<protein>
    <submittedName>
        <fullName evidence="2">Uncharacterized protein</fullName>
    </submittedName>
</protein>
<name>A0A397S5U9_9GLOM</name>
<dbReference type="AlphaFoldDB" id="A0A397S5U9"/>
<evidence type="ECO:0000256" key="1">
    <source>
        <dbReference type="SAM" id="MobiDB-lite"/>
    </source>
</evidence>
<proteinExistence type="predicted"/>
<dbReference type="Proteomes" id="UP000265703">
    <property type="component" value="Unassembled WGS sequence"/>
</dbReference>
<evidence type="ECO:0000313" key="2">
    <source>
        <dbReference type="EMBL" id="RIA79705.1"/>
    </source>
</evidence>
<accession>A0A397S5U9</accession>
<keyword evidence="3" id="KW-1185">Reference proteome</keyword>
<organism evidence="2 3">
    <name type="scientific">Glomus cerebriforme</name>
    <dbReference type="NCBI Taxonomy" id="658196"/>
    <lineage>
        <taxon>Eukaryota</taxon>
        <taxon>Fungi</taxon>
        <taxon>Fungi incertae sedis</taxon>
        <taxon>Mucoromycota</taxon>
        <taxon>Glomeromycotina</taxon>
        <taxon>Glomeromycetes</taxon>
        <taxon>Glomerales</taxon>
        <taxon>Glomeraceae</taxon>
        <taxon>Glomus</taxon>
    </lineage>
</organism>
<evidence type="ECO:0000313" key="3">
    <source>
        <dbReference type="Proteomes" id="UP000265703"/>
    </source>
</evidence>
<feature type="region of interest" description="Disordered" evidence="1">
    <location>
        <begin position="124"/>
        <end position="191"/>
    </location>
</feature>
<comment type="caution">
    <text evidence="2">The sequence shown here is derived from an EMBL/GenBank/DDBJ whole genome shotgun (WGS) entry which is preliminary data.</text>
</comment>
<reference evidence="2 3" key="1">
    <citation type="submission" date="2018-06" db="EMBL/GenBank/DDBJ databases">
        <title>Comparative genomics reveals the genomic features of Rhizophagus irregularis, R. cerebriforme, R. diaphanum and Gigaspora rosea, and their symbiotic lifestyle signature.</title>
        <authorList>
            <person name="Morin E."/>
            <person name="San Clemente H."/>
            <person name="Chen E.C.H."/>
            <person name="De La Providencia I."/>
            <person name="Hainaut M."/>
            <person name="Kuo A."/>
            <person name="Kohler A."/>
            <person name="Murat C."/>
            <person name="Tang N."/>
            <person name="Roy S."/>
            <person name="Loubradou J."/>
            <person name="Henrissat B."/>
            <person name="Grigoriev I.V."/>
            <person name="Corradi N."/>
            <person name="Roux C."/>
            <person name="Martin F.M."/>
        </authorList>
    </citation>
    <scope>NUCLEOTIDE SEQUENCE [LARGE SCALE GENOMIC DNA]</scope>
    <source>
        <strain evidence="2 3">DAOM 227022</strain>
    </source>
</reference>
<sequence length="191" mass="21893">MANIFMKIGGFCKVEPDQITIIENSNSTQEDEMNVDQHKSYHEKEGKCEKTNIEYSAPITIIDDSNSIQEVERNFDQISSDSDLKEPSNNTSKCENVKDKFVLVVPDHQSHQQNKVSALLQITDSDDSNHSNHDSYYGNNGINYKNQRKHHINYKKQKSINKRRQINESSGNEDSVKPPQKRAGKPETLRI</sequence>
<dbReference type="EMBL" id="QKYT01001178">
    <property type="protein sequence ID" value="RIA79705.1"/>
    <property type="molecule type" value="Genomic_DNA"/>
</dbReference>